<dbReference type="AlphaFoldDB" id="A0A813G1N9"/>
<evidence type="ECO:0000313" key="3">
    <source>
        <dbReference type="EMBL" id="CAE8620381.1"/>
    </source>
</evidence>
<keyword evidence="2" id="KW-1133">Transmembrane helix</keyword>
<dbReference type="PANTHER" id="PTHR11328">
    <property type="entry name" value="MAJOR FACILITATOR SUPERFAMILY DOMAIN-CONTAINING PROTEIN"/>
    <property type="match status" value="1"/>
</dbReference>
<accession>A0A813G1N9</accession>
<dbReference type="Proteomes" id="UP000654075">
    <property type="component" value="Unassembled WGS sequence"/>
</dbReference>
<evidence type="ECO:0000313" key="4">
    <source>
        <dbReference type="EMBL" id="CAE8649343.1"/>
    </source>
</evidence>
<feature type="transmembrane region" description="Helical" evidence="2">
    <location>
        <begin position="712"/>
        <end position="737"/>
    </location>
</feature>
<evidence type="ECO:0000256" key="1">
    <source>
        <dbReference type="ARBA" id="ARBA00008335"/>
    </source>
</evidence>
<comment type="similarity">
    <text evidence="1">Belongs to the major facilitator superfamily.</text>
</comment>
<name>A0A813G1N9_POLGL</name>
<keyword evidence="2" id="KW-0812">Transmembrane</keyword>
<protein>
    <submittedName>
        <fullName evidence="3">Uncharacterized protein</fullName>
    </submittedName>
</protein>
<dbReference type="EMBL" id="CAJNNV010027429">
    <property type="protein sequence ID" value="CAE8620381.1"/>
    <property type="molecule type" value="Genomic_DNA"/>
</dbReference>
<feature type="transmembrane region" description="Helical" evidence="2">
    <location>
        <begin position="683"/>
        <end position="706"/>
    </location>
</feature>
<organism evidence="3 5">
    <name type="scientific">Polarella glacialis</name>
    <name type="common">Dinoflagellate</name>
    <dbReference type="NCBI Taxonomy" id="89957"/>
    <lineage>
        <taxon>Eukaryota</taxon>
        <taxon>Sar</taxon>
        <taxon>Alveolata</taxon>
        <taxon>Dinophyceae</taxon>
        <taxon>Suessiales</taxon>
        <taxon>Suessiaceae</taxon>
        <taxon>Polarella</taxon>
    </lineage>
</organism>
<keyword evidence="2" id="KW-0472">Membrane</keyword>
<dbReference type="PANTHER" id="PTHR11328:SF24">
    <property type="entry name" value="MAJOR FACILITATOR SUPERFAMILY (MFS) PROFILE DOMAIN-CONTAINING PROTEIN"/>
    <property type="match status" value="1"/>
</dbReference>
<dbReference type="InterPro" id="IPR036259">
    <property type="entry name" value="MFS_trans_sf"/>
</dbReference>
<dbReference type="GO" id="GO:0005886">
    <property type="term" value="C:plasma membrane"/>
    <property type="evidence" value="ECO:0007669"/>
    <property type="project" value="TreeGrafter"/>
</dbReference>
<keyword evidence="5" id="KW-1185">Reference proteome</keyword>
<dbReference type="EMBL" id="CAJNNW010007573">
    <property type="protein sequence ID" value="CAE8649343.1"/>
    <property type="molecule type" value="Genomic_DNA"/>
</dbReference>
<dbReference type="GO" id="GO:0008643">
    <property type="term" value="P:carbohydrate transport"/>
    <property type="evidence" value="ECO:0007669"/>
    <property type="project" value="InterPro"/>
</dbReference>
<feature type="transmembrane region" description="Helical" evidence="2">
    <location>
        <begin position="132"/>
        <end position="150"/>
    </location>
</feature>
<reference evidence="3" key="1">
    <citation type="submission" date="2021-02" db="EMBL/GenBank/DDBJ databases">
        <authorList>
            <person name="Dougan E. K."/>
            <person name="Rhodes N."/>
            <person name="Thang M."/>
            <person name="Chan C."/>
        </authorList>
    </citation>
    <scope>NUCLEOTIDE SEQUENCE</scope>
</reference>
<proteinExistence type="inferred from homology"/>
<dbReference type="OrthoDB" id="436625at2759"/>
<evidence type="ECO:0000313" key="5">
    <source>
        <dbReference type="Proteomes" id="UP000654075"/>
    </source>
</evidence>
<evidence type="ECO:0000256" key="2">
    <source>
        <dbReference type="SAM" id="Phobius"/>
    </source>
</evidence>
<dbReference type="GO" id="GO:0015293">
    <property type="term" value="F:symporter activity"/>
    <property type="evidence" value="ECO:0007669"/>
    <property type="project" value="InterPro"/>
</dbReference>
<feature type="transmembrane region" description="Helical" evidence="2">
    <location>
        <begin position="272"/>
        <end position="292"/>
    </location>
</feature>
<gene>
    <name evidence="3" type="ORF">PGLA1383_LOCUS37943</name>
    <name evidence="4" type="ORF">PGLA2088_LOCUS7333</name>
</gene>
<dbReference type="Proteomes" id="UP000626109">
    <property type="component" value="Unassembled WGS sequence"/>
</dbReference>
<feature type="transmembrane region" description="Helical" evidence="2">
    <location>
        <begin position="374"/>
        <end position="400"/>
    </location>
</feature>
<feature type="transmembrane region" description="Helical" evidence="2">
    <location>
        <begin position="108"/>
        <end position="126"/>
    </location>
</feature>
<feature type="transmembrane region" description="Helical" evidence="2">
    <location>
        <begin position="536"/>
        <end position="554"/>
    </location>
</feature>
<dbReference type="SUPFAM" id="SSF103473">
    <property type="entry name" value="MFS general substrate transporter"/>
    <property type="match status" value="1"/>
</dbReference>
<sequence length="823" mass="88007">MESPEFEPAKVRPFLEARFKELSPSVEAKTGKLPLLQCLAYGAPEMAKVPVQLLISVHLLSFYQACGVGLGALAFSTACARCLDVLTDPVMASVSDATRSRHGRRRPYIFLGCFFYAGCLFALCSPPRSGAASTWFGTFYVLFFLADTLTNVPHNALGQELTLDTEQRRRLFLIAKLFEGVGMLLAAVLPALFTMLLRSPCDLPPGCESSSSSVQCDIASSLQVCVATNPFCEWTEPVTMPASAAFCQNLCLVKRAECSDAYADSNRAAMQIVGLVFGLWSIFSYLLCIAVIREKISSGPINGPAAAAADRAPALSWTQHVHQAQRDVALLAPATSLGSTELQSAEPTVGPSKVEEVLPNFISMLQNRPFRAMVLPWILDQTLAAMLASMLPFFVTYVIAPEILCLRQPVLSETAFLCSDLNVMSMGLVGLLVAAILSMPAWFALAARIGDYRAWIAYNVFNAGTNLLLAFPGTYWPDRTALVFTTVSFAALNGVPMGAKFLTDNVLGVCIDYDELRTGARNEAAFTMFSSFIPKVVSVPASAFPLSVLAMIGFKAPKPGGEPNLYQAPSVIWAIRVMFAIVPTFLALLSCFLKWYCFPLKDLRAADAEIKAGLLLRREGRPYRDPVTREFVLASSGQPDTPSTQRIAALLSHFPGPEPLQVCLAEPLEHRGKGLAVRAAWQLAAAVTASVAAIGAAAACMAAGLLQEKSWSWLPSLLVVTAGLAVLASAVSVLRLWAARALLRLSPGLSDEVLAAALAQRQYVAGGQLPAAAVKEADSATAAFARVLAELAADAAAVARRALLGRSAPVVPEVLRSSTTTAP</sequence>
<dbReference type="OMA" id="CIAVIRE"/>
<feature type="transmembrane region" description="Helical" evidence="2">
    <location>
        <begin position="171"/>
        <end position="193"/>
    </location>
</feature>
<feature type="transmembrane region" description="Helical" evidence="2">
    <location>
        <begin position="423"/>
        <end position="445"/>
    </location>
</feature>
<comment type="caution">
    <text evidence="3">The sequence shown here is derived from an EMBL/GenBank/DDBJ whole genome shotgun (WGS) entry which is preliminary data.</text>
</comment>
<feature type="transmembrane region" description="Helical" evidence="2">
    <location>
        <begin position="574"/>
        <end position="596"/>
    </location>
</feature>
<dbReference type="Pfam" id="PF13347">
    <property type="entry name" value="MFS_2"/>
    <property type="match status" value="2"/>
</dbReference>
<dbReference type="InterPro" id="IPR039672">
    <property type="entry name" value="MFS_2"/>
</dbReference>